<evidence type="ECO:0000256" key="1">
    <source>
        <dbReference type="ARBA" id="ARBA00005163"/>
    </source>
</evidence>
<proteinExistence type="inferred from homology"/>
<comment type="catalytic activity">
    <reaction evidence="4">
        <text>oxaloacetate + acetyl-CoA + H2O = citrate + CoA + H(+)</text>
        <dbReference type="Rhea" id="RHEA:16845"/>
        <dbReference type="ChEBI" id="CHEBI:15377"/>
        <dbReference type="ChEBI" id="CHEBI:15378"/>
        <dbReference type="ChEBI" id="CHEBI:16452"/>
        <dbReference type="ChEBI" id="CHEBI:16947"/>
        <dbReference type="ChEBI" id="CHEBI:57287"/>
        <dbReference type="ChEBI" id="CHEBI:57288"/>
        <dbReference type="EC" id="2.3.3.16"/>
    </reaction>
</comment>
<organism evidence="7 8">
    <name type="scientific">Vescimonas coprocola</name>
    <dbReference type="NCBI Taxonomy" id="2714355"/>
    <lineage>
        <taxon>Bacteria</taxon>
        <taxon>Bacillati</taxon>
        <taxon>Bacillota</taxon>
        <taxon>Clostridia</taxon>
        <taxon>Eubacteriales</taxon>
        <taxon>Oscillospiraceae</taxon>
        <taxon>Vescimonas</taxon>
    </lineage>
</organism>
<dbReference type="UniPathway" id="UPA00223"/>
<dbReference type="PANTHER" id="PTHR11739:SF4">
    <property type="entry name" value="CITRATE SYNTHASE, PEROXISOMAL"/>
    <property type="match status" value="1"/>
</dbReference>
<dbReference type="NCBIfam" id="NF010635">
    <property type="entry name" value="PRK14032.1"/>
    <property type="match status" value="1"/>
</dbReference>
<feature type="active site" evidence="6">
    <location>
        <position position="328"/>
    </location>
</feature>
<evidence type="ECO:0000256" key="2">
    <source>
        <dbReference type="ARBA" id="ARBA00010566"/>
    </source>
</evidence>
<dbReference type="InterPro" id="IPR036969">
    <property type="entry name" value="Citrate_synthase_sf"/>
</dbReference>
<dbReference type="SUPFAM" id="SSF48256">
    <property type="entry name" value="Citrate synthase"/>
    <property type="match status" value="1"/>
</dbReference>
<dbReference type="Proteomes" id="UP000681035">
    <property type="component" value="Chromosome"/>
</dbReference>
<dbReference type="InterPro" id="IPR016142">
    <property type="entry name" value="Citrate_synth-like_lrg_a-sub"/>
</dbReference>
<dbReference type="EMBL" id="AP023418">
    <property type="protein sequence ID" value="BCK81881.1"/>
    <property type="molecule type" value="Genomic_DNA"/>
</dbReference>
<dbReference type="AlphaFoldDB" id="A0A810Q8Q3"/>
<dbReference type="InterPro" id="IPR002020">
    <property type="entry name" value="Citrate_synthase"/>
</dbReference>
<accession>A0A810Q8Q3</accession>
<evidence type="ECO:0000256" key="5">
    <source>
        <dbReference type="PIRNR" id="PIRNR001369"/>
    </source>
</evidence>
<comment type="pathway">
    <text evidence="1">Carbohydrate metabolism; tricarboxylic acid cycle.</text>
</comment>
<evidence type="ECO:0000313" key="8">
    <source>
        <dbReference type="Proteomes" id="UP000681035"/>
    </source>
</evidence>
<dbReference type="GO" id="GO:0006099">
    <property type="term" value="P:tricarboxylic acid cycle"/>
    <property type="evidence" value="ECO:0007669"/>
    <property type="project" value="UniProtKB-UniPathway"/>
</dbReference>
<feature type="active site" evidence="6">
    <location>
        <position position="387"/>
    </location>
</feature>
<gene>
    <name evidence="7" type="ORF">MM50RIKEN_16440</name>
</gene>
<evidence type="ECO:0000256" key="4">
    <source>
        <dbReference type="ARBA" id="ARBA00049288"/>
    </source>
</evidence>
<dbReference type="PRINTS" id="PR00143">
    <property type="entry name" value="CITRTSNTHASE"/>
</dbReference>
<dbReference type="RefSeq" id="WP_213540531.1">
    <property type="nucleotide sequence ID" value="NZ_AP023418.1"/>
</dbReference>
<dbReference type="KEGG" id="vcop:MM50RIKEN_16440"/>
<evidence type="ECO:0000256" key="3">
    <source>
        <dbReference type="ARBA" id="ARBA00022679"/>
    </source>
</evidence>
<dbReference type="Pfam" id="PF00285">
    <property type="entry name" value="Citrate_synt"/>
    <property type="match status" value="1"/>
</dbReference>
<dbReference type="PIRSF" id="PIRSF001369">
    <property type="entry name" value="Citrate_synth"/>
    <property type="match status" value="1"/>
</dbReference>
<dbReference type="Gene3D" id="1.10.580.10">
    <property type="entry name" value="Citrate Synthase, domain 1"/>
    <property type="match status" value="1"/>
</dbReference>
<protein>
    <recommendedName>
        <fullName evidence="5">Citrate synthase</fullName>
    </recommendedName>
</protein>
<evidence type="ECO:0000313" key="7">
    <source>
        <dbReference type="EMBL" id="BCK81881.1"/>
    </source>
</evidence>
<dbReference type="InterPro" id="IPR016143">
    <property type="entry name" value="Citrate_synth-like_sm_a-sub"/>
</dbReference>
<reference evidence="7" key="1">
    <citation type="submission" date="2020-09" db="EMBL/GenBank/DDBJ databases">
        <title>New species isolated from human feces.</title>
        <authorList>
            <person name="Kitahara M."/>
            <person name="Shigeno Y."/>
            <person name="Shime M."/>
            <person name="Matsumoto Y."/>
            <person name="Nakamura S."/>
            <person name="Motooka D."/>
            <person name="Fukuoka S."/>
            <person name="Nishikawa H."/>
            <person name="Benno Y."/>
        </authorList>
    </citation>
    <scope>NUCLEOTIDE SEQUENCE</scope>
    <source>
        <strain evidence="7">MM50</strain>
    </source>
</reference>
<name>A0A810Q8Q3_9FIRM</name>
<dbReference type="Gene3D" id="1.10.230.10">
    <property type="entry name" value="Cytochrome P450-Terp, domain 2"/>
    <property type="match status" value="1"/>
</dbReference>
<evidence type="ECO:0000256" key="6">
    <source>
        <dbReference type="PIRSR" id="PIRSR001369-1"/>
    </source>
</evidence>
<dbReference type="PANTHER" id="PTHR11739">
    <property type="entry name" value="CITRATE SYNTHASE"/>
    <property type="match status" value="1"/>
</dbReference>
<keyword evidence="3 5" id="KW-0808">Transferase</keyword>
<dbReference type="GO" id="GO:0036440">
    <property type="term" value="F:citrate synthase activity"/>
    <property type="evidence" value="ECO:0007669"/>
    <property type="project" value="UniProtKB-EC"/>
</dbReference>
<sequence>MKENGVIQEYTGSLSRQIREEYHIGEEYYHGEIKRGLRNSDGTGVMVGVTKVGSVQGYLLQDGQRIPIPGRLYYRGIELNDIVEAHRAEGTFGFEEVAYLLLMGYLPSQGELRHFNEIMNRARKLPEGFTEGMIMRRTSGNIMNELGRSILSLYSYDPDPDDLSVDNLLRQSVELIGYFPSIVANAYAVKRHHFGGESLHIHYPEEGLSTAENFLRMIRPDKSYTEEEAHLLDMMLMLHAEHGGGNNSTFVCRALSSSGTDTYSAIAGAVGSLKGPLHGGANAKVMEMFHYIQENVDPHDDGSIRDYLVRLLDGEAGDRSGKLYGLGHAVYTMSDPRAVLLKKYARHMAQIKGYEAEFDLLQKVEELGIPLVQERRHSDTPMCANVDMYSGLVYTMLDIPEDVFTPLFASARIAGWCANRMEEVITGHRIMRPAYRAVTIRGHYVPMEERTSRIKEFDL</sequence>
<comment type="similarity">
    <text evidence="2 5">Belongs to the citrate synthase family.</text>
</comment>
<dbReference type="GO" id="GO:0005829">
    <property type="term" value="C:cytosol"/>
    <property type="evidence" value="ECO:0007669"/>
    <property type="project" value="TreeGrafter"/>
</dbReference>
<dbReference type="InterPro" id="IPR024176">
    <property type="entry name" value="Citrate_synthase_bac-typ"/>
</dbReference>
<keyword evidence="8" id="KW-1185">Reference proteome</keyword>
<dbReference type="GO" id="GO:0005975">
    <property type="term" value="P:carbohydrate metabolic process"/>
    <property type="evidence" value="ECO:0007669"/>
    <property type="project" value="TreeGrafter"/>
</dbReference>